<dbReference type="GO" id="GO:0006412">
    <property type="term" value="P:translation"/>
    <property type="evidence" value="ECO:0007669"/>
    <property type="project" value="TreeGrafter"/>
</dbReference>
<evidence type="ECO:0000256" key="6">
    <source>
        <dbReference type="ARBA" id="ARBA00023274"/>
    </source>
</evidence>
<dbReference type="GO" id="GO:0005762">
    <property type="term" value="C:mitochondrial large ribosomal subunit"/>
    <property type="evidence" value="ECO:0007669"/>
    <property type="project" value="TreeGrafter"/>
</dbReference>
<dbReference type="AlphaFoldDB" id="A0A0R3WGN6"/>
<dbReference type="GO" id="GO:0003735">
    <property type="term" value="F:structural constituent of ribosome"/>
    <property type="evidence" value="ECO:0007669"/>
    <property type="project" value="InterPro"/>
</dbReference>
<evidence type="ECO:0000256" key="1">
    <source>
        <dbReference type="ARBA" id="ARBA00004173"/>
    </source>
</evidence>
<dbReference type="OrthoDB" id="10059330at2759"/>
<dbReference type="EMBL" id="UYRS01020059">
    <property type="protein sequence ID" value="VDK47731.1"/>
    <property type="molecule type" value="Genomic_DNA"/>
</dbReference>
<keyword evidence="10" id="KW-1185">Reference proteome</keyword>
<evidence type="ECO:0000256" key="5">
    <source>
        <dbReference type="ARBA" id="ARBA00023128"/>
    </source>
</evidence>
<dbReference type="Pfam" id="PF10244">
    <property type="entry name" value="MRP-L51"/>
    <property type="match status" value="1"/>
</dbReference>
<reference evidence="11" key="1">
    <citation type="submission" date="2017-02" db="UniProtKB">
        <authorList>
            <consortium name="WormBaseParasite"/>
        </authorList>
    </citation>
    <scope>IDENTIFICATION</scope>
</reference>
<dbReference type="Proteomes" id="UP000282613">
    <property type="component" value="Unassembled WGS sequence"/>
</dbReference>
<name>A0A0R3WGN6_TAEAS</name>
<dbReference type="STRING" id="60517.A0A0R3WGN6"/>
<accession>A0A0R3WGN6</accession>
<keyword evidence="5" id="KW-0496">Mitochondrion</keyword>
<evidence type="ECO:0000256" key="7">
    <source>
        <dbReference type="ARBA" id="ARBA00035182"/>
    </source>
</evidence>
<reference evidence="9 10" key="2">
    <citation type="submission" date="2018-11" db="EMBL/GenBank/DDBJ databases">
        <authorList>
            <consortium name="Pathogen Informatics"/>
        </authorList>
    </citation>
    <scope>NUCLEOTIDE SEQUENCE [LARGE SCALE GENOMIC DNA]</scope>
</reference>
<dbReference type="PANTHER" id="PTHR13409:SF0">
    <property type="entry name" value="LARGE RIBOSOMAL SUBUNIT PROTEIN ML51"/>
    <property type="match status" value="1"/>
</dbReference>
<gene>
    <name evidence="9" type="ORF">TASK_LOCUS10030</name>
</gene>
<sequence length="315" mass="35852">MDALNRCDELEAQLLGFESWIDLPIVNPADPSSNFDDVSDDAHRLVDILQQVQSALLSAVSKNALRDALPEHQSMKVLKMEHSSQLQRMQQALRTHVLPQHYQPQQSEITELSVNAGSVPPVTASMSAWNLLRQPSVVLCSRLFATWRDRATAELARTDEPKATLMGGTGGGSGVRGPQPYLQPKPCNIRYNPRLYAGGVLPRIEWGDEPVKLPDYEPRDMWAPHRASFGQNDYIDILGDGRLKPEDFYTGPSWALNAKNEFQRVCHLLYDPAVVAWLEEFEPTRLKDLRKRHKYLFARMNKRINIKFKHYRDAP</sequence>
<evidence type="ECO:0000256" key="2">
    <source>
        <dbReference type="ARBA" id="ARBA00010972"/>
    </source>
</evidence>
<evidence type="ECO:0000313" key="9">
    <source>
        <dbReference type="EMBL" id="VDK47731.1"/>
    </source>
</evidence>
<proteinExistence type="inferred from homology"/>
<dbReference type="InterPro" id="IPR019373">
    <property type="entry name" value="Ribosomal_mL51"/>
</dbReference>
<comment type="subcellular location">
    <subcellularLocation>
        <location evidence="1">Mitochondrion</location>
    </subcellularLocation>
</comment>
<comment type="similarity">
    <text evidence="2">Belongs to the mitochondrion-specific ribosomal protein mL51 family.</text>
</comment>
<dbReference type="PANTHER" id="PTHR13409">
    <property type="entry name" value="MITOCHONDRIAL 39S RIBOSOMAL PROTEIN L51"/>
    <property type="match status" value="1"/>
</dbReference>
<keyword evidence="3" id="KW-0809">Transit peptide</keyword>
<evidence type="ECO:0000256" key="8">
    <source>
        <dbReference type="ARBA" id="ARBA00035419"/>
    </source>
</evidence>
<keyword evidence="4" id="KW-0689">Ribosomal protein</keyword>
<evidence type="ECO:0000256" key="3">
    <source>
        <dbReference type="ARBA" id="ARBA00022946"/>
    </source>
</evidence>
<protein>
    <recommendedName>
        <fullName evidence="7">Large ribosomal subunit protein mL51</fullName>
    </recommendedName>
    <alternativeName>
        <fullName evidence="8">39S ribosomal protein L51, mitochondrial</fullName>
    </alternativeName>
</protein>
<evidence type="ECO:0000313" key="11">
    <source>
        <dbReference type="WBParaSite" id="TASK_0001002901-mRNA-1"/>
    </source>
</evidence>
<organism evidence="11">
    <name type="scientific">Taenia asiatica</name>
    <name type="common">Asian tapeworm</name>
    <dbReference type="NCBI Taxonomy" id="60517"/>
    <lineage>
        <taxon>Eukaryota</taxon>
        <taxon>Metazoa</taxon>
        <taxon>Spiralia</taxon>
        <taxon>Lophotrochozoa</taxon>
        <taxon>Platyhelminthes</taxon>
        <taxon>Cestoda</taxon>
        <taxon>Eucestoda</taxon>
        <taxon>Cyclophyllidea</taxon>
        <taxon>Taeniidae</taxon>
        <taxon>Taenia</taxon>
    </lineage>
</organism>
<dbReference type="WBParaSite" id="TASK_0001002901-mRNA-1">
    <property type="protein sequence ID" value="TASK_0001002901-mRNA-1"/>
    <property type="gene ID" value="TASK_0001002901"/>
</dbReference>
<keyword evidence="6" id="KW-0687">Ribonucleoprotein</keyword>
<evidence type="ECO:0000313" key="10">
    <source>
        <dbReference type="Proteomes" id="UP000282613"/>
    </source>
</evidence>
<evidence type="ECO:0000256" key="4">
    <source>
        <dbReference type="ARBA" id="ARBA00022980"/>
    </source>
</evidence>